<dbReference type="EMBL" id="CAUEEQ010058208">
    <property type="protein sequence ID" value="CAJ0963745.1"/>
    <property type="molecule type" value="Genomic_DNA"/>
</dbReference>
<protein>
    <submittedName>
        <fullName evidence="2">Uncharacterized protein</fullName>
    </submittedName>
</protein>
<sequence length="185" mass="20688">MSIRMGDIRRGVNQALKHPSRLLKKDCGAILESMKQLSEAAQLYEKGQYYDKAASVYIRCKNWAKVGELLPHVSSPKIHLQYAKAKEADGKYKEAALAYENARDWDNVIRIYLDHLNNPEKAVGIVKETQSLEGAKMVARTKILAHKRAQKSGPGSVPHPPTRPPEPVGCGDEDVHQLLDVSFLF</sequence>
<feature type="region of interest" description="Disordered" evidence="1">
    <location>
        <begin position="147"/>
        <end position="170"/>
    </location>
</feature>
<organism evidence="2 3">
    <name type="scientific">Ranitomeya imitator</name>
    <name type="common">mimic poison frog</name>
    <dbReference type="NCBI Taxonomy" id="111125"/>
    <lineage>
        <taxon>Eukaryota</taxon>
        <taxon>Metazoa</taxon>
        <taxon>Chordata</taxon>
        <taxon>Craniata</taxon>
        <taxon>Vertebrata</taxon>
        <taxon>Euteleostomi</taxon>
        <taxon>Amphibia</taxon>
        <taxon>Batrachia</taxon>
        <taxon>Anura</taxon>
        <taxon>Neobatrachia</taxon>
        <taxon>Hyloidea</taxon>
        <taxon>Dendrobatidae</taxon>
        <taxon>Dendrobatinae</taxon>
        <taxon>Ranitomeya</taxon>
    </lineage>
</organism>
<proteinExistence type="predicted"/>
<name>A0ABN9MF45_9NEOB</name>
<dbReference type="PANTHER" id="PTHR14920:SF0">
    <property type="entry name" value="WD REPEAT DOMAIN 19"/>
    <property type="match status" value="1"/>
</dbReference>
<evidence type="ECO:0000313" key="3">
    <source>
        <dbReference type="Proteomes" id="UP001176940"/>
    </source>
</evidence>
<dbReference type="Proteomes" id="UP001176940">
    <property type="component" value="Unassembled WGS sequence"/>
</dbReference>
<feature type="non-terminal residue" evidence="2">
    <location>
        <position position="185"/>
    </location>
</feature>
<comment type="caution">
    <text evidence="2">The sequence shown here is derived from an EMBL/GenBank/DDBJ whole genome shotgun (WGS) entry which is preliminary data.</text>
</comment>
<accession>A0ABN9MF45</accession>
<feature type="compositionally biased region" description="Pro residues" evidence="1">
    <location>
        <begin position="157"/>
        <end position="167"/>
    </location>
</feature>
<reference evidence="2" key="1">
    <citation type="submission" date="2023-07" db="EMBL/GenBank/DDBJ databases">
        <authorList>
            <person name="Stuckert A."/>
        </authorList>
    </citation>
    <scope>NUCLEOTIDE SEQUENCE</scope>
</reference>
<evidence type="ECO:0000313" key="2">
    <source>
        <dbReference type="EMBL" id="CAJ0963745.1"/>
    </source>
</evidence>
<dbReference type="PANTHER" id="PTHR14920">
    <property type="entry name" value="OSMOTIC AVOIDANCE ABNORMAL PROTEIN 1/WD REPEAT MEMBRANE PROTEIN"/>
    <property type="match status" value="1"/>
</dbReference>
<dbReference type="InterPro" id="IPR040379">
    <property type="entry name" value="WDR19/dyf-2"/>
</dbReference>
<evidence type="ECO:0000256" key="1">
    <source>
        <dbReference type="SAM" id="MobiDB-lite"/>
    </source>
</evidence>
<dbReference type="Gene3D" id="1.25.40.470">
    <property type="match status" value="1"/>
</dbReference>
<gene>
    <name evidence="2" type="ORF">RIMI_LOCUS18785330</name>
</gene>
<keyword evidence="3" id="KW-1185">Reference proteome</keyword>